<keyword evidence="3" id="KW-1185">Reference proteome</keyword>
<comment type="caution">
    <text evidence="2">The sequence shown here is derived from an EMBL/GenBank/DDBJ whole genome shotgun (WGS) entry which is preliminary data.</text>
</comment>
<dbReference type="Proteomes" id="UP001262410">
    <property type="component" value="Unassembled WGS sequence"/>
</dbReference>
<evidence type="ECO:0000313" key="3">
    <source>
        <dbReference type="Proteomes" id="UP001262410"/>
    </source>
</evidence>
<dbReference type="Pfam" id="PF12802">
    <property type="entry name" value="MarR_2"/>
    <property type="match status" value="1"/>
</dbReference>
<reference evidence="2 3" key="1">
    <citation type="submission" date="2023-07" db="EMBL/GenBank/DDBJ databases">
        <title>Sorghum-associated microbial communities from plants grown in Nebraska, USA.</title>
        <authorList>
            <person name="Schachtman D."/>
        </authorList>
    </citation>
    <scope>NUCLEOTIDE SEQUENCE [LARGE SCALE GENOMIC DNA]</scope>
    <source>
        <strain evidence="2 3">584</strain>
    </source>
</reference>
<evidence type="ECO:0000259" key="1">
    <source>
        <dbReference type="PROSITE" id="PS50995"/>
    </source>
</evidence>
<keyword evidence="2" id="KW-0238">DNA-binding</keyword>
<organism evidence="2 3">
    <name type="scientific">Inquilinus ginsengisoli</name>
    <dbReference type="NCBI Taxonomy" id="363840"/>
    <lineage>
        <taxon>Bacteria</taxon>
        <taxon>Pseudomonadati</taxon>
        <taxon>Pseudomonadota</taxon>
        <taxon>Alphaproteobacteria</taxon>
        <taxon>Rhodospirillales</taxon>
        <taxon>Rhodospirillaceae</taxon>
        <taxon>Inquilinus</taxon>
    </lineage>
</organism>
<proteinExistence type="predicted"/>
<dbReference type="GO" id="GO:0003677">
    <property type="term" value="F:DNA binding"/>
    <property type="evidence" value="ECO:0007669"/>
    <property type="project" value="UniProtKB-KW"/>
</dbReference>
<dbReference type="SMART" id="SM00347">
    <property type="entry name" value="HTH_MARR"/>
    <property type="match status" value="1"/>
</dbReference>
<sequence>MVKKTPGPAVPRPGEGKRGEDGYIGYLLRQAGGAYRLRTERALADLAVTPPQFAVLTMLVAYPGLSGADLARLAVLTPQTVSVIVANLEKAGSVVRQPHPVHGRIQTLEVTEGGKALLAQSRERVQRLEAQLVAGLTAEEQRTIRRWLAAVAVEGGGAEP</sequence>
<accession>A0ABU1JTX4</accession>
<dbReference type="Gene3D" id="1.10.10.10">
    <property type="entry name" value="Winged helix-like DNA-binding domain superfamily/Winged helix DNA-binding domain"/>
    <property type="match status" value="1"/>
</dbReference>
<dbReference type="InterPro" id="IPR036390">
    <property type="entry name" value="WH_DNA-bd_sf"/>
</dbReference>
<dbReference type="InterPro" id="IPR039422">
    <property type="entry name" value="MarR/SlyA-like"/>
</dbReference>
<name>A0ABU1JTX4_9PROT</name>
<dbReference type="PANTHER" id="PTHR33164">
    <property type="entry name" value="TRANSCRIPTIONAL REGULATOR, MARR FAMILY"/>
    <property type="match status" value="1"/>
</dbReference>
<dbReference type="PANTHER" id="PTHR33164:SF43">
    <property type="entry name" value="HTH-TYPE TRANSCRIPTIONAL REPRESSOR YETL"/>
    <property type="match status" value="1"/>
</dbReference>
<evidence type="ECO:0000313" key="2">
    <source>
        <dbReference type="EMBL" id="MDR6292068.1"/>
    </source>
</evidence>
<dbReference type="RefSeq" id="WP_309797837.1">
    <property type="nucleotide sequence ID" value="NZ_JAVDPW010000008.1"/>
</dbReference>
<dbReference type="InterPro" id="IPR000835">
    <property type="entry name" value="HTH_MarR-typ"/>
</dbReference>
<dbReference type="SUPFAM" id="SSF46785">
    <property type="entry name" value="Winged helix' DNA-binding domain"/>
    <property type="match status" value="1"/>
</dbReference>
<dbReference type="PROSITE" id="PS50995">
    <property type="entry name" value="HTH_MARR_2"/>
    <property type="match status" value="1"/>
</dbReference>
<dbReference type="InterPro" id="IPR036388">
    <property type="entry name" value="WH-like_DNA-bd_sf"/>
</dbReference>
<gene>
    <name evidence="2" type="ORF">E9232_004606</name>
</gene>
<dbReference type="EMBL" id="JAVDPW010000008">
    <property type="protein sequence ID" value="MDR6292068.1"/>
    <property type="molecule type" value="Genomic_DNA"/>
</dbReference>
<feature type="domain" description="HTH marR-type" evidence="1">
    <location>
        <begin position="21"/>
        <end position="153"/>
    </location>
</feature>
<protein>
    <submittedName>
        <fullName evidence="2">DNA-binding MarR family transcriptional regulator</fullName>
    </submittedName>
</protein>